<dbReference type="InterPro" id="IPR013783">
    <property type="entry name" value="Ig-like_fold"/>
</dbReference>
<feature type="domain" description="Fibronectin type-III" evidence="16">
    <location>
        <begin position="134"/>
        <end position="233"/>
    </location>
</feature>
<comment type="similarity">
    <text evidence="2">Belongs to the protein kinase superfamily. CAMK Ser/Thr protein kinase family.</text>
</comment>
<evidence type="ECO:0000259" key="16">
    <source>
        <dbReference type="PROSITE" id="PS50853"/>
    </source>
</evidence>
<dbReference type="InterPro" id="IPR013098">
    <property type="entry name" value="Ig_I-set"/>
</dbReference>
<organism evidence="17 18">
    <name type="scientific">Acanthosepion pharaonis</name>
    <name type="common">Pharaoh cuttlefish</name>
    <name type="synonym">Sepia pharaonis</name>
    <dbReference type="NCBI Taxonomy" id="158019"/>
    <lineage>
        <taxon>Eukaryota</taxon>
        <taxon>Metazoa</taxon>
        <taxon>Spiralia</taxon>
        <taxon>Lophotrochozoa</taxon>
        <taxon>Mollusca</taxon>
        <taxon>Cephalopoda</taxon>
        <taxon>Coleoidea</taxon>
        <taxon>Decapodiformes</taxon>
        <taxon>Sepiida</taxon>
        <taxon>Sepiina</taxon>
        <taxon>Sepiidae</taxon>
        <taxon>Acanthosepion</taxon>
    </lineage>
</organism>
<evidence type="ECO:0000256" key="11">
    <source>
        <dbReference type="ARBA" id="ARBA00023319"/>
    </source>
</evidence>
<dbReference type="InterPro" id="IPR003599">
    <property type="entry name" value="Ig_sub"/>
</dbReference>
<feature type="compositionally biased region" description="Low complexity" evidence="13">
    <location>
        <begin position="1915"/>
        <end position="1932"/>
    </location>
</feature>
<evidence type="ECO:0000256" key="2">
    <source>
        <dbReference type="ARBA" id="ARBA00006692"/>
    </source>
</evidence>
<dbReference type="GO" id="GO:0005524">
    <property type="term" value="F:ATP binding"/>
    <property type="evidence" value="ECO:0007669"/>
    <property type="project" value="UniProtKB-UniRule"/>
</dbReference>
<dbReference type="GO" id="GO:0043065">
    <property type="term" value="P:positive regulation of apoptotic process"/>
    <property type="evidence" value="ECO:0007669"/>
    <property type="project" value="TreeGrafter"/>
</dbReference>
<dbReference type="Pfam" id="PF07679">
    <property type="entry name" value="I-set"/>
    <property type="match status" value="3"/>
</dbReference>
<keyword evidence="18" id="KW-1185">Reference proteome</keyword>
<evidence type="ECO:0000256" key="1">
    <source>
        <dbReference type="ARBA" id="ARBA00004496"/>
    </source>
</evidence>
<dbReference type="InterPro" id="IPR007110">
    <property type="entry name" value="Ig-like_dom"/>
</dbReference>
<dbReference type="Proteomes" id="UP000597762">
    <property type="component" value="Unassembled WGS sequence"/>
</dbReference>
<dbReference type="PROSITE" id="PS50853">
    <property type="entry name" value="FN3"/>
    <property type="match status" value="4"/>
</dbReference>
<dbReference type="InterPro" id="IPR036179">
    <property type="entry name" value="Ig-like_dom_sf"/>
</dbReference>
<evidence type="ECO:0000259" key="14">
    <source>
        <dbReference type="PROSITE" id="PS50011"/>
    </source>
</evidence>
<name>A0A812BRQ9_ACAPH</name>
<keyword evidence="9 12" id="KW-0067">ATP-binding</keyword>
<feature type="binding site" evidence="12">
    <location>
        <position position="635"/>
    </location>
    <ligand>
        <name>ATP</name>
        <dbReference type="ChEBI" id="CHEBI:30616"/>
    </ligand>
</feature>
<feature type="compositionally biased region" description="Low complexity" evidence="13">
    <location>
        <begin position="1763"/>
        <end position="1775"/>
    </location>
</feature>
<dbReference type="SMART" id="SM00408">
    <property type="entry name" value="IGc2"/>
    <property type="match status" value="3"/>
</dbReference>
<dbReference type="FunFam" id="2.60.40.10:FF:000425">
    <property type="entry name" value="Myosin light chain kinase"/>
    <property type="match status" value="1"/>
</dbReference>
<evidence type="ECO:0000313" key="18">
    <source>
        <dbReference type="Proteomes" id="UP000597762"/>
    </source>
</evidence>
<gene>
    <name evidence="17" type="ORF">SPHA_21567</name>
</gene>
<evidence type="ECO:0000256" key="9">
    <source>
        <dbReference type="ARBA" id="ARBA00022840"/>
    </source>
</evidence>
<dbReference type="GO" id="GO:0005737">
    <property type="term" value="C:cytoplasm"/>
    <property type="evidence" value="ECO:0007669"/>
    <property type="project" value="UniProtKB-SubCell"/>
</dbReference>
<keyword evidence="4" id="KW-0723">Serine/threonine-protein kinase</keyword>
<dbReference type="PROSITE" id="PS00107">
    <property type="entry name" value="PROTEIN_KINASE_ATP"/>
    <property type="match status" value="1"/>
</dbReference>
<evidence type="ECO:0000313" key="17">
    <source>
        <dbReference type="EMBL" id="CAE1238867.1"/>
    </source>
</evidence>
<comment type="subcellular location">
    <subcellularLocation>
        <location evidence="1">Cytoplasm</location>
    </subcellularLocation>
</comment>
<protein>
    <submittedName>
        <fullName evidence="17">Death-associated protein kinase 3,Myosin light chain kinase, smooth muscle,Myosin light chain kinase 2, skeletal/cardiac muscle</fullName>
    </submittedName>
</protein>
<feature type="domain" description="Ig-like" evidence="15">
    <location>
        <begin position="495"/>
        <end position="586"/>
    </location>
</feature>
<dbReference type="PANTHER" id="PTHR24342:SF20">
    <property type="entry name" value="MYOSIN LIGHT CHAIN KINASE, SMOOTH MUSCLE"/>
    <property type="match status" value="1"/>
</dbReference>
<dbReference type="Gene3D" id="3.30.200.20">
    <property type="entry name" value="Phosphorylase Kinase, domain 1"/>
    <property type="match status" value="1"/>
</dbReference>
<feature type="compositionally biased region" description="Polar residues" evidence="13">
    <location>
        <begin position="1779"/>
        <end position="1831"/>
    </location>
</feature>
<keyword evidence="6" id="KW-0677">Repeat</keyword>
<feature type="domain" description="Protein kinase" evidence="14">
    <location>
        <begin position="1306"/>
        <end position="1557"/>
    </location>
</feature>
<feature type="domain" description="Ig-like" evidence="15">
    <location>
        <begin position="1061"/>
        <end position="1145"/>
    </location>
</feature>
<dbReference type="GO" id="GO:0005634">
    <property type="term" value="C:nucleus"/>
    <property type="evidence" value="ECO:0007669"/>
    <property type="project" value="TreeGrafter"/>
</dbReference>
<dbReference type="InterPro" id="IPR008271">
    <property type="entry name" value="Ser/Thr_kinase_AS"/>
</dbReference>
<feature type="compositionally biased region" description="Low complexity" evidence="13">
    <location>
        <begin position="1888"/>
        <end position="1908"/>
    </location>
</feature>
<dbReference type="CDD" id="cd00063">
    <property type="entry name" value="FN3"/>
    <property type="match status" value="4"/>
</dbReference>
<feature type="compositionally biased region" description="Polar residues" evidence="13">
    <location>
        <begin position="1691"/>
        <end position="1753"/>
    </location>
</feature>
<dbReference type="InterPro" id="IPR003598">
    <property type="entry name" value="Ig_sub2"/>
</dbReference>
<dbReference type="InterPro" id="IPR017441">
    <property type="entry name" value="Protein_kinase_ATP_BS"/>
</dbReference>
<dbReference type="SMART" id="SM00220">
    <property type="entry name" value="S_TKc"/>
    <property type="match status" value="2"/>
</dbReference>
<dbReference type="GO" id="GO:0004674">
    <property type="term" value="F:protein serine/threonine kinase activity"/>
    <property type="evidence" value="ECO:0007669"/>
    <property type="project" value="UniProtKB-KW"/>
</dbReference>
<keyword evidence="11" id="KW-0393">Immunoglobulin domain</keyword>
<evidence type="ECO:0000256" key="4">
    <source>
        <dbReference type="ARBA" id="ARBA00022527"/>
    </source>
</evidence>
<proteinExistence type="inferred from homology"/>
<evidence type="ECO:0000259" key="15">
    <source>
        <dbReference type="PROSITE" id="PS50835"/>
    </source>
</evidence>
<dbReference type="InterPro" id="IPR011009">
    <property type="entry name" value="Kinase-like_dom_sf"/>
</dbReference>
<dbReference type="Gene3D" id="1.10.510.10">
    <property type="entry name" value="Transferase(Phosphotransferase) domain 1"/>
    <property type="match status" value="2"/>
</dbReference>
<keyword evidence="3" id="KW-0963">Cytoplasm</keyword>
<dbReference type="SUPFAM" id="SSF56112">
    <property type="entry name" value="Protein kinase-like (PK-like)"/>
    <property type="match status" value="2"/>
</dbReference>
<evidence type="ECO:0000256" key="8">
    <source>
        <dbReference type="ARBA" id="ARBA00022777"/>
    </source>
</evidence>
<feature type="domain" description="Fibronectin type-III" evidence="16">
    <location>
        <begin position="264"/>
        <end position="359"/>
    </location>
</feature>
<reference evidence="17" key="1">
    <citation type="submission" date="2021-01" db="EMBL/GenBank/DDBJ databases">
        <authorList>
            <person name="Li R."/>
            <person name="Bekaert M."/>
        </authorList>
    </citation>
    <scope>NUCLEOTIDE SEQUENCE</scope>
    <source>
        <strain evidence="17">Farmed</strain>
    </source>
</reference>
<dbReference type="InterPro" id="IPR036116">
    <property type="entry name" value="FN3_sf"/>
</dbReference>
<keyword evidence="8 17" id="KW-0418">Kinase</keyword>
<feature type="domain" description="Fibronectin type-III" evidence="16">
    <location>
        <begin position="2"/>
        <end position="101"/>
    </location>
</feature>
<sequence>MPLEPPELIDDGSDVAWLLWKPAAVPHTTKMAMTKSITYSIEMRMPPCYDWNSLVENLVTTKYKLTDLMPDRNYVFRVRCFNEFGGGEATLPVTMRRATNGLLDDYNYPQEFDSEDEVIDWENFDGERVPPRLPLDKPDITSIANDSLVLTWAHARNPAYGKQSPITYSVEVKEQWARAWRTLGSNLTETRFHVKDLQPNQSYSFRILAENEFGLSEPSMTATLHRAIQTPAPTGQENAKVDKLLLPSATFVDPLSIQTPPRVPVGRPKISEEKGTSLVLSWKAARTPSYAKRSFVTYIIEVREPPAPNWVPIASEIEDTKYEVKELKEEQDYMFRIRACNEAGQSEASLPATLYREIDYIKQLQHQLSTESSTLLSPDILSPDEPKSFFWDSEAKTPCAPEFISDEIMQYGVEFSTMRLELKIRAFPPPKVFWYFKDEKIEYGDRYTAYIKPGGIVTLEFPDLSWNDTGDYKCYIENEIAFSSKIVTLNLAEPPTIIKPMEDLFMDFCDHGILQCQVDGIPYPTVTWLKNRFPITESSRVHAYHELPGRWFLVFEEANLSDVGSYECIVENAGGKVSCTAQVEVSECKPVPSYLLFREARLENFYYVLEEIGRGRHAIIRRLVEKSTGKEFAGKFMVLSDQKEKEFFYSELECLRVLDHKYALKVYDAYETDQSLVLVTELIYGGELIEKILTSYSWTESDAAFYIKQLLMTLDALKLKGVAHLDIKPANIMYVQETDSIKLIDFGFAKKIHNFPLKLNYGTPEFSSPEVVCSEIITVSTDIWSVGVLTYILLSGISPFYGGSVQETLNLIEKGIWNFDEEAFKKISSEGKDFIGSLLKRDPLDRLEIDECLSHPWLEFASKKGQGARLDLKNLEAFHKRDLAMRKKNAVLRCARLESLTKMELAVPTTPSLQPQIDPETGKLTFPDSREYGEFLDSEARFDWNKRFERRSESEFSLRSREFLKLAHKDNENVSAEGETEGDISMFEDEENMKRAGRDRRRLSELDVDHDKLAKIEKEDEWISASSDERLERQLNREKEGQVYVMERKPSVGMPKEGYRPIFRAKLTDQVVRIGDNVTFMCLIRGRPTVTVAWYKNEEFLTKSNRIRMSLSEDGVSSMTLISAKPYDVGVYKCVARNKMGRTVCRAKLILGDNPGQPECPIITAISAHEALLVWDPPSQDGDCPILFYRVYCKKADDYQWRKSLKTINECAYIGNLEADTSYLFRVSCQNKFGLSPYSFASAVVTTKPENSEPLSLYKHPDYAIMLCRNAETISSLNRTKGPTNVVEYYRDRDDEIMNFDPAEQYEFLEEINRGAFYKWNMCRSKRTKELYLSRHTPYETENEDLMKEFNLLVTVQHVNVITVIGAFLHNNIHTVIFEYMDSENILDHLSSRTRYTEDEVARIVTQLLDALQYLHFLCIIHLNLQPDNILMGRICPILKLKDFSLSQKIVTPIGKHVPQDGHPEFMAPEVVVGEPAGVAADVWGVGIIATLLLSGETPYVGSTREETLGNIAYNRFDGTSMYENVSKEALKFISKIVKRIPTNRMTVDDCLEHNWLQQSDEIVKIRKENIFMSFKLRNYATQYENEKGVVTQFNPVASVMVEQPERKFKMPDISEVIIHNNYSNKEKSSSQKSVSFDSSYLEFKLASSYKRVAEELAQKSLSSAGQKDSFSAMGTESKTGSQEVKELLKDSSSLNKSQSVASSTEQVESVNLSQKTETVTQESKQSVESASISKSQTQGMTTVESKTAVAQEQKQETKASSETKSQSQSSMSSANAVAVTNQAVEITQKSTSASKTQVQSLQEIQEASVSKAMSSTEEKSASMSQETKAVSQEKAKATSGNKEVMVQEQKTICVVQQSDSTTIEKSSEIIKTKGSISSEKISAEAITETASATEKRQQSVQSATSSVQERKQSLKSTESTTSTTSQGSQQTAIESGSVDAVVSKDLTAGATCAEFTSHSSETNPPHLLSRTECLAISPPSNIKQEMYLPEWKIVFQLVSTLTLLAVMINYSYWAWLVEEPSDWQITTSRPKGSIPVFFFFFNLFIFF</sequence>
<dbReference type="Pfam" id="PF00041">
    <property type="entry name" value="fn3"/>
    <property type="match status" value="3"/>
</dbReference>
<dbReference type="SUPFAM" id="SSF48726">
    <property type="entry name" value="Immunoglobulin"/>
    <property type="match status" value="3"/>
</dbReference>
<evidence type="ECO:0000256" key="13">
    <source>
        <dbReference type="SAM" id="MobiDB-lite"/>
    </source>
</evidence>
<dbReference type="FunFam" id="2.60.40.10:FF:000032">
    <property type="entry name" value="palladin isoform X1"/>
    <property type="match status" value="1"/>
</dbReference>
<feature type="domain" description="Protein kinase" evidence="14">
    <location>
        <begin position="606"/>
        <end position="858"/>
    </location>
</feature>
<keyword evidence="10" id="KW-1015">Disulfide bond</keyword>
<dbReference type="OrthoDB" id="2570713at2759"/>
<evidence type="ECO:0000256" key="7">
    <source>
        <dbReference type="ARBA" id="ARBA00022741"/>
    </source>
</evidence>
<dbReference type="PROSITE" id="PS00108">
    <property type="entry name" value="PROTEIN_KINASE_ST"/>
    <property type="match status" value="1"/>
</dbReference>
<feature type="compositionally biased region" description="Polar residues" evidence="13">
    <location>
        <begin position="1664"/>
        <end position="1683"/>
    </location>
</feature>
<feature type="region of interest" description="Disordered" evidence="13">
    <location>
        <begin position="1888"/>
        <end position="1937"/>
    </location>
</feature>
<accession>A0A812BRQ9</accession>
<evidence type="ECO:0000256" key="12">
    <source>
        <dbReference type="PROSITE-ProRule" id="PRU10141"/>
    </source>
</evidence>
<feature type="domain" description="Fibronectin type-III" evidence="16">
    <location>
        <begin position="1157"/>
        <end position="1250"/>
    </location>
</feature>
<dbReference type="SMART" id="SM00409">
    <property type="entry name" value="IG"/>
    <property type="match status" value="3"/>
</dbReference>
<dbReference type="SUPFAM" id="SSF49265">
    <property type="entry name" value="Fibronectin type III"/>
    <property type="match status" value="3"/>
</dbReference>
<keyword evidence="7 12" id="KW-0547">Nucleotide-binding</keyword>
<dbReference type="PROSITE" id="PS50011">
    <property type="entry name" value="PROTEIN_KINASE_DOM"/>
    <property type="match status" value="2"/>
</dbReference>
<dbReference type="GO" id="GO:0035556">
    <property type="term" value="P:intracellular signal transduction"/>
    <property type="evidence" value="ECO:0007669"/>
    <property type="project" value="TreeGrafter"/>
</dbReference>
<dbReference type="InterPro" id="IPR000719">
    <property type="entry name" value="Prot_kinase_dom"/>
</dbReference>
<evidence type="ECO:0000256" key="5">
    <source>
        <dbReference type="ARBA" id="ARBA00022679"/>
    </source>
</evidence>
<dbReference type="PROSITE" id="PS50835">
    <property type="entry name" value="IG_LIKE"/>
    <property type="match status" value="3"/>
</dbReference>
<dbReference type="Gene3D" id="2.60.40.10">
    <property type="entry name" value="Immunoglobulins"/>
    <property type="match status" value="7"/>
</dbReference>
<dbReference type="CDD" id="cd00096">
    <property type="entry name" value="Ig"/>
    <property type="match status" value="1"/>
</dbReference>
<evidence type="ECO:0000256" key="10">
    <source>
        <dbReference type="ARBA" id="ARBA00023157"/>
    </source>
</evidence>
<dbReference type="Pfam" id="PF00069">
    <property type="entry name" value="Pkinase"/>
    <property type="match status" value="2"/>
</dbReference>
<dbReference type="PANTHER" id="PTHR24342">
    <property type="entry name" value="SERINE/THREONINE-PROTEIN KINASE 17"/>
    <property type="match status" value="1"/>
</dbReference>
<dbReference type="SMART" id="SM00060">
    <property type="entry name" value="FN3"/>
    <property type="match status" value="4"/>
</dbReference>
<comment type="caution">
    <text evidence="17">The sequence shown here is derived from an EMBL/GenBank/DDBJ whole genome shotgun (WGS) entry which is preliminary data.</text>
</comment>
<dbReference type="InterPro" id="IPR003961">
    <property type="entry name" value="FN3_dom"/>
</dbReference>
<feature type="region of interest" description="Disordered" evidence="13">
    <location>
        <begin position="1664"/>
        <end position="1844"/>
    </location>
</feature>
<feature type="domain" description="Ig-like" evidence="15">
    <location>
        <begin position="398"/>
        <end position="490"/>
    </location>
</feature>
<keyword evidence="5" id="KW-0808">Transferase</keyword>
<evidence type="ECO:0000256" key="6">
    <source>
        <dbReference type="ARBA" id="ARBA00022737"/>
    </source>
</evidence>
<evidence type="ECO:0000256" key="3">
    <source>
        <dbReference type="ARBA" id="ARBA00022490"/>
    </source>
</evidence>
<dbReference type="EMBL" id="CAHIKZ030000791">
    <property type="protein sequence ID" value="CAE1238867.1"/>
    <property type="molecule type" value="Genomic_DNA"/>
</dbReference>